<protein>
    <recommendedName>
        <fullName evidence="4">Kynurenine formamidase</fullName>
    </recommendedName>
</protein>
<comment type="caution">
    <text evidence="2">The sequence shown here is derived from an EMBL/GenBank/DDBJ whole genome shotgun (WGS) entry which is preliminary data.</text>
</comment>
<sequence>AATLLSFKLVTLRKHQVNSMTTQSAEYYESAHATYWTDVPYERTPLNLLDICVPKRQPEDPQQAVWLVYIHGGAWRDPMIDRKSLNAALDMILEDDQPHNVAGFVSLDYRLSPYPSHPTSPSSPDDDSRNVQHPEHLNDILAALFFLGTNTGEETRLKSGGTVRLPDTWSIMAGRYVLCGHSCGATLAMQATALLSNGPGAIRPPVALLGMEGIYDLAALVATHTHPAYREFIVINCLHDEVWEKGTELAKAVRAVTNQR</sequence>
<organism evidence="2 3">
    <name type="scientific">Aureobasidium vineae</name>
    <dbReference type="NCBI Taxonomy" id="2773715"/>
    <lineage>
        <taxon>Eukaryota</taxon>
        <taxon>Fungi</taxon>
        <taxon>Dikarya</taxon>
        <taxon>Ascomycota</taxon>
        <taxon>Pezizomycotina</taxon>
        <taxon>Dothideomycetes</taxon>
        <taxon>Dothideomycetidae</taxon>
        <taxon>Dothideales</taxon>
        <taxon>Saccotheciaceae</taxon>
        <taxon>Aureobasidium</taxon>
    </lineage>
</organism>
<dbReference type="InterPro" id="IPR029058">
    <property type="entry name" value="AB_hydrolase_fold"/>
</dbReference>
<name>A0A9N8J972_9PEZI</name>
<dbReference type="GO" id="GO:0016787">
    <property type="term" value="F:hydrolase activity"/>
    <property type="evidence" value="ECO:0007669"/>
    <property type="project" value="UniProtKB-KW"/>
</dbReference>
<dbReference type="PANTHER" id="PTHR48081">
    <property type="entry name" value="AB HYDROLASE SUPERFAMILY PROTEIN C4A8.06C"/>
    <property type="match status" value="1"/>
</dbReference>
<keyword evidence="1" id="KW-0378">Hydrolase</keyword>
<dbReference type="SUPFAM" id="SSF53474">
    <property type="entry name" value="alpha/beta-Hydrolases"/>
    <property type="match status" value="1"/>
</dbReference>
<evidence type="ECO:0008006" key="4">
    <source>
        <dbReference type="Google" id="ProtNLM"/>
    </source>
</evidence>
<keyword evidence="3" id="KW-1185">Reference proteome</keyword>
<dbReference type="Proteomes" id="UP000716446">
    <property type="component" value="Unassembled WGS sequence"/>
</dbReference>
<dbReference type="EMBL" id="CAIJEN010000002">
    <property type="protein sequence ID" value="CAD0082887.1"/>
    <property type="molecule type" value="Genomic_DNA"/>
</dbReference>
<evidence type="ECO:0000256" key="1">
    <source>
        <dbReference type="ARBA" id="ARBA00022801"/>
    </source>
</evidence>
<reference evidence="2" key="1">
    <citation type="submission" date="2020-06" db="EMBL/GenBank/DDBJ databases">
        <authorList>
            <person name="Onetto C."/>
        </authorList>
    </citation>
    <scope>NUCLEOTIDE SEQUENCE</scope>
</reference>
<gene>
    <name evidence="2" type="ORF">AWRI4619_LOCUS1454</name>
</gene>
<accession>A0A9N8J972</accession>
<evidence type="ECO:0000313" key="3">
    <source>
        <dbReference type="Proteomes" id="UP000716446"/>
    </source>
</evidence>
<dbReference type="PANTHER" id="PTHR48081:SF33">
    <property type="entry name" value="KYNURENINE FORMAMIDASE"/>
    <property type="match status" value="1"/>
</dbReference>
<proteinExistence type="predicted"/>
<dbReference type="AlphaFoldDB" id="A0A9N8J972"/>
<evidence type="ECO:0000313" key="2">
    <source>
        <dbReference type="EMBL" id="CAD0082887.1"/>
    </source>
</evidence>
<feature type="non-terminal residue" evidence="2">
    <location>
        <position position="1"/>
    </location>
</feature>
<dbReference type="InterPro" id="IPR050300">
    <property type="entry name" value="GDXG_lipolytic_enzyme"/>
</dbReference>
<dbReference type="Gene3D" id="3.40.50.1820">
    <property type="entry name" value="alpha/beta hydrolase"/>
    <property type="match status" value="1"/>
</dbReference>